<evidence type="ECO:0000256" key="3">
    <source>
        <dbReference type="ARBA" id="ARBA00023004"/>
    </source>
</evidence>
<dbReference type="SUPFAM" id="SSF56300">
    <property type="entry name" value="Metallo-dependent phosphatases"/>
    <property type="match status" value="1"/>
</dbReference>
<keyword evidence="7" id="KW-1185">Reference proteome</keyword>
<reference evidence="6 7" key="1">
    <citation type="submission" date="2018-11" db="EMBL/GenBank/DDBJ databases">
        <title>Genomic Encyclopedia of Type Strains, Phase IV (KMG-IV): sequencing the most valuable type-strain genomes for metagenomic binning, comparative biology and taxonomic classification.</title>
        <authorList>
            <person name="Goeker M."/>
        </authorList>
    </citation>
    <scope>NUCLEOTIDE SEQUENCE [LARGE SCALE GENOMIC DNA]</scope>
    <source>
        <strain evidence="6 7">DSM 101684</strain>
    </source>
</reference>
<dbReference type="InterPro" id="IPR042283">
    <property type="entry name" value="GpdQ_catalytic"/>
</dbReference>
<dbReference type="Proteomes" id="UP000272193">
    <property type="component" value="Unassembled WGS sequence"/>
</dbReference>
<evidence type="ECO:0000313" key="7">
    <source>
        <dbReference type="Proteomes" id="UP000272193"/>
    </source>
</evidence>
<dbReference type="CDD" id="cd07402">
    <property type="entry name" value="MPP_GpdQ"/>
    <property type="match status" value="1"/>
</dbReference>
<evidence type="ECO:0000256" key="1">
    <source>
        <dbReference type="ARBA" id="ARBA00022723"/>
    </source>
</evidence>
<gene>
    <name evidence="6" type="ORF">EDC62_2340</name>
</gene>
<proteinExistence type="inferred from homology"/>
<dbReference type="RefSeq" id="WP_342767074.1">
    <property type="nucleotide sequence ID" value="NZ_RKQL01000006.1"/>
</dbReference>
<dbReference type="GO" id="GO:0004112">
    <property type="term" value="F:cyclic-nucleotide phosphodiesterase activity"/>
    <property type="evidence" value="ECO:0007669"/>
    <property type="project" value="InterPro"/>
</dbReference>
<keyword evidence="2" id="KW-0378">Hydrolase</keyword>
<evidence type="ECO:0000256" key="4">
    <source>
        <dbReference type="ARBA" id="ARBA00025742"/>
    </source>
</evidence>
<dbReference type="InterPro" id="IPR029052">
    <property type="entry name" value="Metallo-depent_PP-like"/>
</dbReference>
<dbReference type="Gene3D" id="3.60.21.40">
    <property type="entry name" value="GpdQ, catalytic alpha/beta sandwich domain"/>
    <property type="match status" value="1"/>
</dbReference>
<keyword evidence="1" id="KW-0479">Metal-binding</keyword>
<evidence type="ECO:0000313" key="6">
    <source>
        <dbReference type="EMBL" id="RPE64521.1"/>
    </source>
</evidence>
<dbReference type="InterPro" id="IPR026575">
    <property type="entry name" value="GpdQ/CpdA-like"/>
</dbReference>
<feature type="domain" description="Calcineurin-like phosphoesterase" evidence="5">
    <location>
        <begin position="11"/>
        <end position="211"/>
    </location>
</feature>
<dbReference type="InterPro" id="IPR050884">
    <property type="entry name" value="CNP_phosphodiesterase-III"/>
</dbReference>
<evidence type="ECO:0000256" key="2">
    <source>
        <dbReference type="ARBA" id="ARBA00022801"/>
    </source>
</evidence>
<comment type="similarity">
    <text evidence="4">Belongs to the cyclic nucleotide phosphodiesterase class-III family.</text>
</comment>
<evidence type="ECO:0000259" key="5">
    <source>
        <dbReference type="Pfam" id="PF00149"/>
    </source>
</evidence>
<name>A0A3N4UBL0_9BURK</name>
<dbReference type="PANTHER" id="PTHR42988">
    <property type="entry name" value="PHOSPHOHYDROLASE"/>
    <property type="match status" value="1"/>
</dbReference>
<dbReference type="InterPro" id="IPR004843">
    <property type="entry name" value="Calcineurin-like_PHP"/>
</dbReference>
<dbReference type="AlphaFoldDB" id="A0A3N4UBL0"/>
<dbReference type="GO" id="GO:0046872">
    <property type="term" value="F:metal ion binding"/>
    <property type="evidence" value="ECO:0007669"/>
    <property type="project" value="UniProtKB-KW"/>
</dbReference>
<protein>
    <submittedName>
        <fullName evidence="6">Calcineurin-like phosphoesterase family protein</fullName>
    </submittedName>
</protein>
<dbReference type="InterPro" id="IPR042281">
    <property type="entry name" value="GpdQ_beta-strand"/>
</dbReference>
<accession>A0A3N4UBL0</accession>
<keyword evidence="3" id="KW-0408">Iron</keyword>
<dbReference type="PANTHER" id="PTHR42988:SF2">
    <property type="entry name" value="CYCLIC NUCLEOTIDE PHOSPHODIESTERASE CBUA0032-RELATED"/>
    <property type="match status" value="1"/>
</dbReference>
<dbReference type="EMBL" id="RKQL01000006">
    <property type="protein sequence ID" value="RPE64521.1"/>
    <property type="molecule type" value="Genomic_DNA"/>
</dbReference>
<sequence length="221" mass="24574">MMPLSRFRVLVQLSDPHIVRPGRLLEGEIDTAEFLRRAVQSVRALPERPDAVLVSGDLVDAGHEDEYAHLRTLLEPLGCPLWLMPGNHDSAAALRRSFPDHRYLQAGADPGLEPFVLYAQRLGDWRVVAVDTVVAGASHGALCARRLRWLEETLAAEPDAPTVVAMHHPPFRSGIEHMDQIGLREGGDELARILSRHSQVRRLICGHLHRPIFSVWGACPP</sequence>
<organism evidence="6 7">
    <name type="scientific">Tibeticola sediminis</name>
    <dbReference type="NCBI Taxonomy" id="1917811"/>
    <lineage>
        <taxon>Bacteria</taxon>
        <taxon>Pseudomonadati</taxon>
        <taxon>Pseudomonadota</taxon>
        <taxon>Betaproteobacteria</taxon>
        <taxon>Burkholderiales</taxon>
        <taxon>Comamonadaceae</taxon>
        <taxon>Tibeticola</taxon>
    </lineage>
</organism>
<dbReference type="Gene3D" id="3.30.750.180">
    <property type="entry name" value="GpdQ, beta-strand dimerisation domain"/>
    <property type="match status" value="1"/>
</dbReference>
<dbReference type="Pfam" id="PF00149">
    <property type="entry name" value="Metallophos"/>
    <property type="match status" value="1"/>
</dbReference>
<comment type="caution">
    <text evidence="6">The sequence shown here is derived from an EMBL/GenBank/DDBJ whole genome shotgun (WGS) entry which is preliminary data.</text>
</comment>